<sequence length="73" mass="7936">MTGNRLTDEEREGEFGWRLLKVLASALLVLTGGLILDGLGVRAGTVAAVAALLVVFVLIWTTPVVDWFQRRSP</sequence>
<keyword evidence="1" id="KW-0812">Transmembrane</keyword>
<protein>
    <submittedName>
        <fullName evidence="2">Uncharacterized protein</fullName>
    </submittedName>
</protein>
<organism evidence="2 3">
    <name type="scientific">Svornostia abyssi</name>
    <dbReference type="NCBI Taxonomy" id="2898438"/>
    <lineage>
        <taxon>Bacteria</taxon>
        <taxon>Bacillati</taxon>
        <taxon>Actinomycetota</taxon>
        <taxon>Thermoleophilia</taxon>
        <taxon>Solirubrobacterales</taxon>
        <taxon>Baekduiaceae</taxon>
        <taxon>Svornostia</taxon>
    </lineage>
</organism>
<feature type="transmembrane region" description="Helical" evidence="1">
    <location>
        <begin position="46"/>
        <end position="68"/>
    </location>
</feature>
<keyword evidence="1" id="KW-1133">Transmembrane helix</keyword>
<accession>A0ABY5PD84</accession>
<keyword evidence="3" id="KW-1185">Reference proteome</keyword>
<reference evidence="3" key="1">
    <citation type="submission" date="2021-11" db="EMBL/GenBank/DDBJ databases">
        <title>Cultivation dependent microbiological survey of springs from the worlds oldest radium mine currently devoted to the extraction of radon-saturated water.</title>
        <authorList>
            <person name="Kapinusova G."/>
            <person name="Smrhova T."/>
            <person name="Strejcek M."/>
            <person name="Suman J."/>
            <person name="Jani K."/>
            <person name="Pajer P."/>
            <person name="Uhlik O."/>
        </authorList>
    </citation>
    <scope>NUCLEOTIDE SEQUENCE [LARGE SCALE GENOMIC DNA]</scope>
    <source>
        <strain evidence="3">J379</strain>
    </source>
</reference>
<feature type="transmembrane region" description="Helical" evidence="1">
    <location>
        <begin position="20"/>
        <end position="40"/>
    </location>
</feature>
<gene>
    <name evidence="2" type="ORF">LRS13_18015</name>
</gene>
<name>A0ABY5PD84_9ACTN</name>
<evidence type="ECO:0000256" key="1">
    <source>
        <dbReference type="SAM" id="Phobius"/>
    </source>
</evidence>
<dbReference type="Proteomes" id="UP001058860">
    <property type="component" value="Chromosome"/>
</dbReference>
<keyword evidence="1" id="KW-0472">Membrane</keyword>
<dbReference type="EMBL" id="CP088295">
    <property type="protein sequence ID" value="UUY02573.1"/>
    <property type="molecule type" value="Genomic_DNA"/>
</dbReference>
<dbReference type="RefSeq" id="WP_353863100.1">
    <property type="nucleotide sequence ID" value="NZ_CP088295.1"/>
</dbReference>
<evidence type="ECO:0000313" key="2">
    <source>
        <dbReference type="EMBL" id="UUY02573.1"/>
    </source>
</evidence>
<evidence type="ECO:0000313" key="3">
    <source>
        <dbReference type="Proteomes" id="UP001058860"/>
    </source>
</evidence>
<proteinExistence type="predicted"/>